<dbReference type="PANTHER" id="PTHR12128">
    <property type="entry name" value="DIHYDRODIPICOLINATE SYNTHASE"/>
    <property type="match status" value="1"/>
</dbReference>
<dbReference type="PANTHER" id="PTHR12128:SF52">
    <property type="entry name" value="4-HYDROXY-2-OXOGLUTARATE ALDOLASE, MITOCHONDRIAL-RELATED"/>
    <property type="match status" value="1"/>
</dbReference>
<proteinExistence type="predicted"/>
<dbReference type="PRINTS" id="PR00146">
    <property type="entry name" value="DHPICSNTHASE"/>
</dbReference>
<dbReference type="InterPro" id="IPR013785">
    <property type="entry name" value="Aldolase_TIM"/>
</dbReference>
<evidence type="ECO:0000313" key="3">
    <source>
        <dbReference type="Proteomes" id="UP000800041"/>
    </source>
</evidence>
<sequence>MSPHNDAPSPPGSYTPSYNHLTSRSPAVQSPLYSMAQFNDSGFDTSSIESTDVGISRPLMPGVYVPTVVFFDPVTEDLDHETIAAHAVRLAKAGVAGITTQGSNGEAVHLSHKERNLVTKTTRKALDDAGYSDMPIIVGTGTQSTRETVELCYEAQEAGGDYALILPPSYYQGLFTADTVKTFFRDVADASPIPVLIYNYPGAVSGLDLNSDAIIELSKHQNIVGCKLTCGNTGKLNRIASATRAATPSEPGSGFMCMGGSADFTLQTMMGGGSGIIGGLANVTPRACVKLVQLFEEGKLKDATKLQAIVARGDWAAIQGGLVGTKSAMMSHFGYGGYARKPLPRPGKEENRRWREAFEELVSLEKTLTV</sequence>
<dbReference type="SMART" id="SM01130">
    <property type="entry name" value="DHDPS"/>
    <property type="match status" value="1"/>
</dbReference>
<dbReference type="EMBL" id="ML977199">
    <property type="protein sequence ID" value="KAF1981447.1"/>
    <property type="molecule type" value="Genomic_DNA"/>
</dbReference>
<dbReference type="CDD" id="cd00408">
    <property type="entry name" value="DHDPS-like"/>
    <property type="match status" value="1"/>
</dbReference>
<dbReference type="Pfam" id="PF00701">
    <property type="entry name" value="DHDPS"/>
    <property type="match status" value="1"/>
</dbReference>
<dbReference type="SUPFAM" id="SSF51569">
    <property type="entry name" value="Aldolase"/>
    <property type="match status" value="1"/>
</dbReference>
<organism evidence="2 3">
    <name type="scientific">Aulographum hederae CBS 113979</name>
    <dbReference type="NCBI Taxonomy" id="1176131"/>
    <lineage>
        <taxon>Eukaryota</taxon>
        <taxon>Fungi</taxon>
        <taxon>Dikarya</taxon>
        <taxon>Ascomycota</taxon>
        <taxon>Pezizomycotina</taxon>
        <taxon>Dothideomycetes</taxon>
        <taxon>Pleosporomycetidae</taxon>
        <taxon>Aulographales</taxon>
        <taxon>Aulographaceae</taxon>
    </lineage>
</organism>
<protein>
    <submittedName>
        <fullName evidence="2">Dihydrodipicolinate synthase</fullName>
    </submittedName>
</protein>
<name>A0A6G1GL13_9PEZI</name>
<dbReference type="AlphaFoldDB" id="A0A6G1GL13"/>
<gene>
    <name evidence="2" type="ORF">K402DRAFT_408435</name>
</gene>
<dbReference type="OrthoDB" id="191315at2759"/>
<keyword evidence="3" id="KW-1185">Reference proteome</keyword>
<feature type="region of interest" description="Disordered" evidence="1">
    <location>
        <begin position="1"/>
        <end position="21"/>
    </location>
</feature>
<reference evidence="2" key="1">
    <citation type="journal article" date="2020" name="Stud. Mycol.">
        <title>101 Dothideomycetes genomes: a test case for predicting lifestyles and emergence of pathogens.</title>
        <authorList>
            <person name="Haridas S."/>
            <person name="Albert R."/>
            <person name="Binder M."/>
            <person name="Bloem J."/>
            <person name="Labutti K."/>
            <person name="Salamov A."/>
            <person name="Andreopoulos B."/>
            <person name="Baker S."/>
            <person name="Barry K."/>
            <person name="Bills G."/>
            <person name="Bluhm B."/>
            <person name="Cannon C."/>
            <person name="Castanera R."/>
            <person name="Culley D."/>
            <person name="Daum C."/>
            <person name="Ezra D."/>
            <person name="Gonzalez J."/>
            <person name="Henrissat B."/>
            <person name="Kuo A."/>
            <person name="Liang C."/>
            <person name="Lipzen A."/>
            <person name="Lutzoni F."/>
            <person name="Magnuson J."/>
            <person name="Mondo S."/>
            <person name="Nolan M."/>
            <person name="Ohm R."/>
            <person name="Pangilinan J."/>
            <person name="Park H.-J."/>
            <person name="Ramirez L."/>
            <person name="Alfaro M."/>
            <person name="Sun H."/>
            <person name="Tritt A."/>
            <person name="Yoshinaga Y."/>
            <person name="Zwiers L.-H."/>
            <person name="Turgeon B."/>
            <person name="Goodwin S."/>
            <person name="Spatafora J."/>
            <person name="Crous P."/>
            <person name="Grigoriev I."/>
        </authorList>
    </citation>
    <scope>NUCLEOTIDE SEQUENCE</scope>
    <source>
        <strain evidence="2">CBS 113979</strain>
    </source>
</reference>
<evidence type="ECO:0000256" key="1">
    <source>
        <dbReference type="SAM" id="MobiDB-lite"/>
    </source>
</evidence>
<dbReference type="Proteomes" id="UP000800041">
    <property type="component" value="Unassembled WGS sequence"/>
</dbReference>
<dbReference type="GO" id="GO:0008840">
    <property type="term" value="F:4-hydroxy-tetrahydrodipicolinate synthase activity"/>
    <property type="evidence" value="ECO:0007669"/>
    <property type="project" value="TreeGrafter"/>
</dbReference>
<accession>A0A6G1GL13</accession>
<dbReference type="InterPro" id="IPR002220">
    <property type="entry name" value="DapA-like"/>
</dbReference>
<dbReference type="Gene3D" id="3.20.20.70">
    <property type="entry name" value="Aldolase class I"/>
    <property type="match status" value="1"/>
</dbReference>
<evidence type="ECO:0000313" key="2">
    <source>
        <dbReference type="EMBL" id="KAF1981447.1"/>
    </source>
</evidence>